<gene>
    <name evidence="8" type="ORF">CVIRNUC_011159</name>
</gene>
<dbReference type="Gene3D" id="1.20.80.10">
    <property type="match status" value="1"/>
</dbReference>
<dbReference type="PRINTS" id="PR00689">
    <property type="entry name" value="ACOABINDINGP"/>
</dbReference>
<feature type="repeat" description="ANK" evidence="5">
    <location>
        <begin position="194"/>
        <end position="226"/>
    </location>
</feature>
<keyword evidence="2" id="KW-0677">Repeat</keyword>
<keyword evidence="3 5" id="KW-0040">ANK repeat</keyword>
<dbReference type="Gene3D" id="1.25.40.20">
    <property type="entry name" value="Ankyrin repeat-containing domain"/>
    <property type="match status" value="1"/>
</dbReference>
<accession>A0AAV1IKY7</accession>
<dbReference type="PANTHER" id="PTHR24119:SF0">
    <property type="entry name" value="ACYL-COA-BINDING DOMAIN-CONTAINING PROTEIN 6"/>
    <property type="match status" value="1"/>
</dbReference>
<keyword evidence="9" id="KW-1185">Reference proteome</keyword>
<dbReference type="EMBL" id="CAUYUE010000018">
    <property type="protein sequence ID" value="CAK0787937.1"/>
    <property type="molecule type" value="Genomic_DNA"/>
</dbReference>
<evidence type="ECO:0000256" key="6">
    <source>
        <dbReference type="SAM" id="MobiDB-lite"/>
    </source>
</evidence>
<evidence type="ECO:0000256" key="4">
    <source>
        <dbReference type="ARBA" id="ARBA00023121"/>
    </source>
</evidence>
<dbReference type="AlphaFoldDB" id="A0AAV1IKY7"/>
<dbReference type="Pfam" id="PF12796">
    <property type="entry name" value="Ank_2"/>
    <property type="match status" value="1"/>
</dbReference>
<evidence type="ECO:0000259" key="7">
    <source>
        <dbReference type="PROSITE" id="PS51228"/>
    </source>
</evidence>
<evidence type="ECO:0000256" key="5">
    <source>
        <dbReference type="PROSITE-ProRule" id="PRU00023"/>
    </source>
</evidence>
<protein>
    <recommendedName>
        <fullName evidence="7">ACB domain-containing protein</fullName>
    </recommendedName>
</protein>
<feature type="repeat" description="ANK" evidence="5">
    <location>
        <begin position="161"/>
        <end position="193"/>
    </location>
</feature>
<evidence type="ECO:0000256" key="1">
    <source>
        <dbReference type="ARBA" id="ARBA00005567"/>
    </source>
</evidence>
<dbReference type="SUPFAM" id="SSF48403">
    <property type="entry name" value="Ankyrin repeat"/>
    <property type="match status" value="1"/>
</dbReference>
<evidence type="ECO:0000256" key="2">
    <source>
        <dbReference type="ARBA" id="ARBA00022737"/>
    </source>
</evidence>
<dbReference type="InterPro" id="IPR000582">
    <property type="entry name" value="Acyl-CoA-binding_protein"/>
</dbReference>
<dbReference type="InterPro" id="IPR035984">
    <property type="entry name" value="Acyl-CoA-binding_sf"/>
</dbReference>
<dbReference type="PROSITE" id="PS50297">
    <property type="entry name" value="ANK_REP_REGION"/>
    <property type="match status" value="3"/>
</dbReference>
<keyword evidence="4" id="KW-0446">Lipid-binding</keyword>
<feature type="domain" description="ACB" evidence="7">
    <location>
        <begin position="11"/>
        <end position="98"/>
    </location>
</feature>
<evidence type="ECO:0000313" key="9">
    <source>
        <dbReference type="Proteomes" id="UP001314263"/>
    </source>
</evidence>
<dbReference type="PROSITE" id="PS51228">
    <property type="entry name" value="ACB_2"/>
    <property type="match status" value="1"/>
</dbReference>
<comment type="caution">
    <text evidence="8">The sequence shown here is derived from an EMBL/GenBank/DDBJ whole genome shotgun (WGS) entry which is preliminary data.</text>
</comment>
<dbReference type="SUPFAM" id="SSF47027">
    <property type="entry name" value="Acyl-CoA binding protein"/>
    <property type="match status" value="1"/>
</dbReference>
<dbReference type="PANTHER" id="PTHR24119">
    <property type="entry name" value="ACYL-COA-BINDING DOMAIN-CONTAINING PROTEIN 6"/>
    <property type="match status" value="1"/>
</dbReference>
<sequence length="253" mass="26843">MDESDEQATDLEDAFEAAAAIVASIAGSDSLKTDALLHLYGLYKQATSGPCDTFRPSFFDRKARAKWAAWKRLRELPSDEAKLQYIGLVKSACPDYDGAQQGKPRGGGPGGPVFSSLADGPEDSQNGPPLGSLHLLASEDDLPALTFLLDNGADINQRDDEGCTALHWAADRGSMQALKLLVSRGAALNAKDADGQTPMHYAALSEHEEACAALVKAGADPSLRDSAGKRPEDVDDHAAAWGLWQAHHSDDAC</sequence>
<evidence type="ECO:0000313" key="8">
    <source>
        <dbReference type="EMBL" id="CAK0787937.1"/>
    </source>
</evidence>
<feature type="repeat" description="ANK" evidence="5">
    <location>
        <begin position="133"/>
        <end position="160"/>
    </location>
</feature>
<dbReference type="SMART" id="SM00248">
    <property type="entry name" value="ANK"/>
    <property type="match status" value="3"/>
</dbReference>
<dbReference type="InterPro" id="IPR014352">
    <property type="entry name" value="FERM/acyl-CoA-bd_prot_sf"/>
</dbReference>
<dbReference type="InterPro" id="IPR036770">
    <property type="entry name" value="Ankyrin_rpt-contain_sf"/>
</dbReference>
<dbReference type="GO" id="GO:0000062">
    <property type="term" value="F:fatty-acyl-CoA binding"/>
    <property type="evidence" value="ECO:0007669"/>
    <property type="project" value="InterPro"/>
</dbReference>
<proteinExistence type="inferred from homology"/>
<feature type="region of interest" description="Disordered" evidence="6">
    <location>
        <begin position="97"/>
        <end position="133"/>
    </location>
</feature>
<dbReference type="Pfam" id="PF00887">
    <property type="entry name" value="ACBP"/>
    <property type="match status" value="1"/>
</dbReference>
<dbReference type="InterPro" id="IPR002110">
    <property type="entry name" value="Ankyrin_rpt"/>
</dbReference>
<evidence type="ECO:0000256" key="3">
    <source>
        <dbReference type="ARBA" id="ARBA00023043"/>
    </source>
</evidence>
<name>A0AAV1IKY7_9CHLO</name>
<organism evidence="8 9">
    <name type="scientific">Coccomyxa viridis</name>
    <dbReference type="NCBI Taxonomy" id="1274662"/>
    <lineage>
        <taxon>Eukaryota</taxon>
        <taxon>Viridiplantae</taxon>
        <taxon>Chlorophyta</taxon>
        <taxon>core chlorophytes</taxon>
        <taxon>Trebouxiophyceae</taxon>
        <taxon>Trebouxiophyceae incertae sedis</taxon>
        <taxon>Coccomyxaceae</taxon>
        <taxon>Coccomyxa</taxon>
    </lineage>
</organism>
<dbReference type="Proteomes" id="UP001314263">
    <property type="component" value="Unassembled WGS sequence"/>
</dbReference>
<reference evidence="8 9" key="1">
    <citation type="submission" date="2023-10" db="EMBL/GenBank/DDBJ databases">
        <authorList>
            <person name="Maclean D."/>
            <person name="Macfadyen A."/>
        </authorList>
    </citation>
    <scope>NUCLEOTIDE SEQUENCE [LARGE SCALE GENOMIC DNA]</scope>
</reference>
<comment type="similarity">
    <text evidence="1">Belongs to the ACBP family.</text>
</comment>
<dbReference type="PROSITE" id="PS50088">
    <property type="entry name" value="ANK_REPEAT"/>
    <property type="match status" value="3"/>
</dbReference>